<proteinExistence type="predicted"/>
<dbReference type="AlphaFoldDB" id="A0A8S3HX87"/>
<accession>A0A8S3HX87</accession>
<gene>
    <name evidence="1" type="ORF">SMN809_LOCUS72219</name>
</gene>
<sequence>KNVIDLDEVILVHDEAPCMRVNQTQHLLQDNGIKFWGNNIWPGNSPDLNAADHIGTIIKDEVEKRMLNPSILGISKKLSRCIFQTF</sequence>
<organism evidence="1 2">
    <name type="scientific">Rotaria magnacalcarata</name>
    <dbReference type="NCBI Taxonomy" id="392030"/>
    <lineage>
        <taxon>Eukaryota</taxon>
        <taxon>Metazoa</taxon>
        <taxon>Spiralia</taxon>
        <taxon>Gnathifera</taxon>
        <taxon>Rotifera</taxon>
        <taxon>Eurotatoria</taxon>
        <taxon>Bdelloidea</taxon>
        <taxon>Philodinida</taxon>
        <taxon>Philodinidae</taxon>
        <taxon>Rotaria</taxon>
    </lineage>
</organism>
<evidence type="ECO:0000313" key="2">
    <source>
        <dbReference type="Proteomes" id="UP000676336"/>
    </source>
</evidence>
<dbReference type="Gene3D" id="3.30.420.10">
    <property type="entry name" value="Ribonuclease H-like superfamily/Ribonuclease H"/>
    <property type="match status" value="1"/>
</dbReference>
<dbReference type="EMBL" id="CAJOBI010325246">
    <property type="protein sequence ID" value="CAF5190760.1"/>
    <property type="molecule type" value="Genomic_DNA"/>
</dbReference>
<reference evidence="1" key="1">
    <citation type="submission" date="2021-02" db="EMBL/GenBank/DDBJ databases">
        <authorList>
            <person name="Nowell W R."/>
        </authorList>
    </citation>
    <scope>NUCLEOTIDE SEQUENCE</scope>
</reference>
<protein>
    <recommendedName>
        <fullName evidence="3">Tc1-like transposase DDE domain-containing protein</fullName>
    </recommendedName>
</protein>
<dbReference type="GO" id="GO:0003676">
    <property type="term" value="F:nucleic acid binding"/>
    <property type="evidence" value="ECO:0007669"/>
    <property type="project" value="InterPro"/>
</dbReference>
<comment type="caution">
    <text evidence="1">The sequence shown here is derived from an EMBL/GenBank/DDBJ whole genome shotgun (WGS) entry which is preliminary data.</text>
</comment>
<evidence type="ECO:0008006" key="3">
    <source>
        <dbReference type="Google" id="ProtNLM"/>
    </source>
</evidence>
<dbReference type="InterPro" id="IPR036397">
    <property type="entry name" value="RNaseH_sf"/>
</dbReference>
<evidence type="ECO:0000313" key="1">
    <source>
        <dbReference type="EMBL" id="CAF5190760.1"/>
    </source>
</evidence>
<name>A0A8S3HX87_9BILA</name>
<feature type="non-terminal residue" evidence="1">
    <location>
        <position position="1"/>
    </location>
</feature>
<dbReference type="Proteomes" id="UP000676336">
    <property type="component" value="Unassembled WGS sequence"/>
</dbReference>